<dbReference type="SUPFAM" id="SSF51206">
    <property type="entry name" value="cAMP-binding domain-like"/>
    <property type="match status" value="1"/>
</dbReference>
<dbReference type="RefSeq" id="WP_095901817.1">
    <property type="nucleotide sequence ID" value="NZ_CP022383.1"/>
</dbReference>
<dbReference type="InterPro" id="IPR018490">
    <property type="entry name" value="cNMP-bd_dom_sf"/>
</dbReference>
<dbReference type="EMBL" id="CP022383">
    <property type="protein sequence ID" value="ATA79975.1"/>
    <property type="molecule type" value="Genomic_DNA"/>
</dbReference>
<protein>
    <recommendedName>
        <fullName evidence="1">Cyclic nucleotide-binding domain-containing protein</fullName>
    </recommendedName>
</protein>
<sequence length="192" mass="22884">MSLQQHFAKYIFGETEQIEALYALFSERTLKKKEYVLREGETCKFEAFITKGLLRTYHIDRNGNEQVLFFGAEDWWVTDFDSFMHQTPSRLYIQALEDSELLIITPENKRYAFEHIPITERLFRLMTLRTHIALQRRMIDALSKTAEERYHDFLSQYPHIAHRLTNIQIAAYLGVTHEFVSKIRKKISKFTN</sequence>
<name>A0A250F6V6_CAPSP</name>
<dbReference type="InterPro" id="IPR000595">
    <property type="entry name" value="cNMP-bd_dom"/>
</dbReference>
<dbReference type="Gene3D" id="2.60.120.10">
    <property type="entry name" value="Jelly Rolls"/>
    <property type="match status" value="1"/>
</dbReference>
<proteinExistence type="predicted"/>
<dbReference type="Pfam" id="PF00027">
    <property type="entry name" value="cNMP_binding"/>
    <property type="match status" value="1"/>
</dbReference>
<organism evidence="2 3">
    <name type="scientific">Capnocytophaga sputigena</name>
    <dbReference type="NCBI Taxonomy" id="1019"/>
    <lineage>
        <taxon>Bacteria</taxon>
        <taxon>Pseudomonadati</taxon>
        <taxon>Bacteroidota</taxon>
        <taxon>Flavobacteriia</taxon>
        <taxon>Flavobacteriales</taxon>
        <taxon>Flavobacteriaceae</taxon>
        <taxon>Capnocytophaga</taxon>
    </lineage>
</organism>
<evidence type="ECO:0000313" key="3">
    <source>
        <dbReference type="Proteomes" id="UP000217334"/>
    </source>
</evidence>
<dbReference type="InterPro" id="IPR014710">
    <property type="entry name" value="RmlC-like_jellyroll"/>
</dbReference>
<feature type="domain" description="Cyclic nucleotide-binding" evidence="1">
    <location>
        <begin position="28"/>
        <end position="107"/>
    </location>
</feature>
<evidence type="ECO:0000313" key="2">
    <source>
        <dbReference type="EMBL" id="ATA79975.1"/>
    </source>
</evidence>
<gene>
    <name evidence="2" type="ORF">CGC59_09930</name>
</gene>
<accession>A0A250F6V6</accession>
<dbReference type="AlphaFoldDB" id="A0A250F6V6"/>
<evidence type="ECO:0000259" key="1">
    <source>
        <dbReference type="Pfam" id="PF00027"/>
    </source>
</evidence>
<dbReference type="Proteomes" id="UP000217334">
    <property type="component" value="Chromosome"/>
</dbReference>
<reference evidence="3" key="1">
    <citation type="submission" date="2017-06" db="EMBL/GenBank/DDBJ databases">
        <title>Capnocytophaga spp. assemblies.</title>
        <authorList>
            <person name="Gulvik C.A."/>
        </authorList>
    </citation>
    <scope>NUCLEOTIDE SEQUENCE [LARGE SCALE GENOMIC DNA]</scope>
    <source>
        <strain evidence="3">H4486</strain>
    </source>
</reference>
<dbReference type="CDD" id="cd00038">
    <property type="entry name" value="CAP_ED"/>
    <property type="match status" value="1"/>
</dbReference>